<dbReference type="GO" id="GO:0030544">
    <property type="term" value="F:Hsp70 protein binding"/>
    <property type="evidence" value="ECO:0007669"/>
    <property type="project" value="TreeGrafter"/>
</dbReference>
<organism evidence="2 3">
    <name type="scientific">Pomacea canaliculata</name>
    <name type="common">Golden apple snail</name>
    <dbReference type="NCBI Taxonomy" id="400727"/>
    <lineage>
        <taxon>Eukaryota</taxon>
        <taxon>Metazoa</taxon>
        <taxon>Spiralia</taxon>
        <taxon>Lophotrochozoa</taxon>
        <taxon>Mollusca</taxon>
        <taxon>Gastropoda</taxon>
        <taxon>Caenogastropoda</taxon>
        <taxon>Architaenioglossa</taxon>
        <taxon>Ampullarioidea</taxon>
        <taxon>Ampullariidae</taxon>
        <taxon>Pomacea</taxon>
    </lineage>
</organism>
<name>A0A2T7P5D5_POMCA</name>
<dbReference type="OrthoDB" id="6160218at2759"/>
<evidence type="ECO:0000313" key="3">
    <source>
        <dbReference type="Proteomes" id="UP000245119"/>
    </source>
</evidence>
<reference evidence="2 3" key="1">
    <citation type="submission" date="2018-04" db="EMBL/GenBank/DDBJ databases">
        <title>The genome of golden apple snail Pomacea canaliculata provides insight into stress tolerance and invasive adaptation.</title>
        <authorList>
            <person name="Liu C."/>
            <person name="Liu B."/>
            <person name="Ren Y."/>
            <person name="Zhang Y."/>
            <person name="Wang H."/>
            <person name="Li S."/>
            <person name="Jiang F."/>
            <person name="Yin L."/>
            <person name="Zhang G."/>
            <person name="Qian W."/>
            <person name="Fan W."/>
        </authorList>
    </citation>
    <scope>NUCLEOTIDE SEQUENCE [LARGE SCALE GENOMIC DNA]</scope>
    <source>
        <strain evidence="2">SZHN2017</strain>
        <tissue evidence="2">Muscle</tissue>
    </source>
</reference>
<accession>A0A2T7P5D5</accession>
<dbReference type="EMBL" id="PZQS01000006">
    <property type="protein sequence ID" value="PVD28630.1"/>
    <property type="molecule type" value="Genomic_DNA"/>
</dbReference>
<gene>
    <name evidence="2" type="ORF">C0Q70_11224</name>
</gene>
<dbReference type="Proteomes" id="UP000245119">
    <property type="component" value="Linkage Group LG6"/>
</dbReference>
<proteinExistence type="predicted"/>
<dbReference type="PANTHER" id="PTHR15600">
    <property type="entry name" value="SACSIN"/>
    <property type="match status" value="1"/>
</dbReference>
<dbReference type="NCBIfam" id="NF047352">
    <property type="entry name" value="P_loop_sacsin"/>
    <property type="match status" value="1"/>
</dbReference>
<comment type="caution">
    <text evidence="2">The sequence shown here is derived from an EMBL/GenBank/DDBJ whole genome shotgun (WGS) entry which is preliminary data.</text>
</comment>
<dbReference type="PANTHER" id="PTHR15600:SF42">
    <property type="entry name" value="SACSIN"/>
    <property type="match status" value="1"/>
</dbReference>
<protein>
    <recommendedName>
        <fullName evidence="1">Sacsin/Nov domain-containing protein</fullName>
    </recommendedName>
</protein>
<sequence length="1374" mass="156463">MELVSLDLPVHINGTFELASNRRSLLGKTEDDVAVKNIACIPCLGTIILKCPRELIHPNGRAAKLYLPSEGRFPQKSKSQGRETGTTVNFSSRQHLERLADLGMLTDRLENEMLIERAQSVENLARKNWDQAMNRAQALIEYLSVEDDPYPPEVIDIVSNTKFLPVMVRPDDWQLPWKSDGENDQLESPRLLFSHNLKDLVACTAKILDCSGLQMNFLNSSEKERALNKMGLRSKADINDSTLFQMVAEQLFTIVHEFNTNPHLNKDLVQNICTSIYKHLNDCLQSKSETEQLIERQFSGKRIIWVESGFEFPFRVAFSSKYNCKPYLFELGSDLRKLRLFFEIIGVKDNFDVEDILNAFKELYTQFGRRQLHGDTVELLSRLAQLLWHVLVEKEKSCLEATSDLYLPDRHRYLQPVASLCLDDCDWLRESDSMKFVHDSISPAVAKMLGVSSKRESDFNHMCGIIPFGQRELLTNRIKRLLEAYTFDNSIFKELIQNADDAGATEIKFIKDFRHHKIDKVMSGWDNLQGPALCIYNNKSFTAADMEGIKNIGLGSKEQDTLKTGRYGVGFNVVYHITDVPSFWTRQDDKEDVICVFDPACQYLANISPQNPGVQIRDISRLKQNYPDMFACYLDNCIDMTSPGTLFRLPLRTSAMAELSKIKQTPLEEVQMNEMLEKFQEEIVKCLLFLNNLTEIFRLRQTDLVNLQPAEVCLQKTLTHSNRLTEDWLVVCRVGFSDSSKLCPEVQHLWEEKGFYLPRGGVAVRLPSGAGSFLSRATNEREEHLAFCCLPLPVRTNLPVHVNGEFILDHETRRSIWDSEDDGKDKMEQGHSFAGDSPCLCEMILMVKDILFQKEVSGTGPLETRLTFYESLFPQLASAPSDFWKYLIKSVYQQLGRPELDILPVTDAGRATTTWVPVVKNCGFPGYFSNLETYFENSREIRKSSSQVLSNQLSEESPFIEAKKLTELLVSLNMKVISTSFRLYEDFTTSGVAARMVTPDSVTQFLRSSGNGSSDDCNRRTTLPIGSTSLKSVDSVKRLISFIAESTNFKRDLKGLPLCLRRSQTLHFFQETPQEIRPILSRYGRLFPLYSECFVHEAVSRHIMFLKAPRQQVTRQLDIHTFADMLPGTLREDHYKTGHPCLLDESKPMPATDWIKEAWKFFQDLVKKSDKDCVAEGAVYLNVSDIPFVMPSRWRREEANEGLAKITPAFCTERLVSFSESCRESHLYLVWSSSAILNSDADPYILADVKDREQIGPQLGLEARAPACKVIQHVENVSRALTGQRSEQVLQTLGPNIGLVKKVMDELYTYFADCTEDLQALKSLPVIYHIKANQMLLPENVVIEMNNNDEIEGLLMKAPTSSDTSLSSSKTWRC</sequence>
<dbReference type="InterPro" id="IPR036890">
    <property type="entry name" value="HATPase_C_sf"/>
</dbReference>
<dbReference type="Pfam" id="PF25794">
    <property type="entry name" value="SACS"/>
    <property type="match status" value="1"/>
</dbReference>
<feature type="domain" description="Sacsin/Nov" evidence="1">
    <location>
        <begin position="472"/>
        <end position="696"/>
    </location>
</feature>
<keyword evidence="3" id="KW-1185">Reference proteome</keyword>
<dbReference type="InterPro" id="IPR052972">
    <property type="entry name" value="Sacsin_chaperone_reg"/>
</dbReference>
<dbReference type="SUPFAM" id="SSF55874">
    <property type="entry name" value="ATPase domain of HSP90 chaperone/DNA topoisomerase II/histidine kinase"/>
    <property type="match status" value="1"/>
</dbReference>
<dbReference type="InterPro" id="IPR058210">
    <property type="entry name" value="SACS/Nov_dom"/>
</dbReference>
<evidence type="ECO:0000313" key="2">
    <source>
        <dbReference type="EMBL" id="PVD28630.1"/>
    </source>
</evidence>
<evidence type="ECO:0000259" key="1">
    <source>
        <dbReference type="Pfam" id="PF25794"/>
    </source>
</evidence>
<dbReference type="STRING" id="400727.A0A2T7P5D5"/>